<organism evidence="1">
    <name type="scientific">marine sediment metagenome</name>
    <dbReference type="NCBI Taxonomy" id="412755"/>
    <lineage>
        <taxon>unclassified sequences</taxon>
        <taxon>metagenomes</taxon>
        <taxon>ecological metagenomes</taxon>
    </lineage>
</organism>
<name>A0A0F9F087_9ZZZZ</name>
<evidence type="ECO:0000313" key="1">
    <source>
        <dbReference type="EMBL" id="KKL71856.1"/>
    </source>
</evidence>
<proteinExistence type="predicted"/>
<dbReference type="AlphaFoldDB" id="A0A0F9F087"/>
<feature type="non-terminal residue" evidence="1">
    <location>
        <position position="1"/>
    </location>
</feature>
<accession>A0A0F9F087</accession>
<dbReference type="EMBL" id="LAZR01025456">
    <property type="protein sequence ID" value="KKL71856.1"/>
    <property type="molecule type" value="Genomic_DNA"/>
</dbReference>
<comment type="caution">
    <text evidence="1">The sequence shown here is derived from an EMBL/GenBank/DDBJ whole genome shotgun (WGS) entry which is preliminary data.</text>
</comment>
<protein>
    <submittedName>
        <fullName evidence="1">Uncharacterized protein</fullName>
    </submittedName>
</protein>
<sequence>VDLLGMAGEPLRARAGYITQDKTLYRVMDITLPLLIANAWVQAA</sequence>
<gene>
    <name evidence="1" type="ORF">LCGC14_2090690</name>
</gene>
<reference evidence="1" key="1">
    <citation type="journal article" date="2015" name="Nature">
        <title>Complex archaea that bridge the gap between prokaryotes and eukaryotes.</title>
        <authorList>
            <person name="Spang A."/>
            <person name="Saw J.H."/>
            <person name="Jorgensen S.L."/>
            <person name="Zaremba-Niedzwiedzka K."/>
            <person name="Martijn J."/>
            <person name="Lind A.E."/>
            <person name="van Eijk R."/>
            <person name="Schleper C."/>
            <person name="Guy L."/>
            <person name="Ettema T.J."/>
        </authorList>
    </citation>
    <scope>NUCLEOTIDE SEQUENCE</scope>
</reference>